<protein>
    <submittedName>
        <fullName evidence="1">Uncharacterized protein</fullName>
    </submittedName>
</protein>
<dbReference type="Proteomes" id="UP000828941">
    <property type="component" value="Chromosome 13"/>
</dbReference>
<evidence type="ECO:0000313" key="1">
    <source>
        <dbReference type="EMBL" id="KAI4299462.1"/>
    </source>
</evidence>
<sequence>MAGSANILHYRHHCSVIIIPSLHLSRSKALVTFHSQNLSLSPSLQFPSLDQSTLFRESLPIHHFSLYFDKLKLL</sequence>
<comment type="caution">
    <text evidence="1">The sequence shown here is derived from an EMBL/GenBank/DDBJ whole genome shotgun (WGS) entry which is preliminary data.</text>
</comment>
<proteinExistence type="predicted"/>
<reference evidence="1 2" key="1">
    <citation type="journal article" date="2022" name="DNA Res.">
        <title>Chromosomal-level genome assembly of the orchid tree Bauhinia variegata (Leguminosae; Cercidoideae) supports the allotetraploid origin hypothesis of Bauhinia.</title>
        <authorList>
            <person name="Zhong Y."/>
            <person name="Chen Y."/>
            <person name="Zheng D."/>
            <person name="Pang J."/>
            <person name="Liu Y."/>
            <person name="Luo S."/>
            <person name="Meng S."/>
            <person name="Qian L."/>
            <person name="Wei D."/>
            <person name="Dai S."/>
            <person name="Zhou R."/>
        </authorList>
    </citation>
    <scope>NUCLEOTIDE SEQUENCE [LARGE SCALE GENOMIC DNA]</scope>
    <source>
        <strain evidence="1">BV-YZ2020</strain>
    </source>
</reference>
<dbReference type="EMBL" id="CM039438">
    <property type="protein sequence ID" value="KAI4299462.1"/>
    <property type="molecule type" value="Genomic_DNA"/>
</dbReference>
<gene>
    <name evidence="1" type="ORF">L6164_032922</name>
</gene>
<name>A0ACB9KQA1_BAUVA</name>
<accession>A0ACB9KQA1</accession>
<organism evidence="1 2">
    <name type="scientific">Bauhinia variegata</name>
    <name type="common">Purple orchid tree</name>
    <name type="synonym">Phanera variegata</name>
    <dbReference type="NCBI Taxonomy" id="167791"/>
    <lineage>
        <taxon>Eukaryota</taxon>
        <taxon>Viridiplantae</taxon>
        <taxon>Streptophyta</taxon>
        <taxon>Embryophyta</taxon>
        <taxon>Tracheophyta</taxon>
        <taxon>Spermatophyta</taxon>
        <taxon>Magnoliopsida</taxon>
        <taxon>eudicotyledons</taxon>
        <taxon>Gunneridae</taxon>
        <taxon>Pentapetalae</taxon>
        <taxon>rosids</taxon>
        <taxon>fabids</taxon>
        <taxon>Fabales</taxon>
        <taxon>Fabaceae</taxon>
        <taxon>Cercidoideae</taxon>
        <taxon>Cercideae</taxon>
        <taxon>Bauhiniinae</taxon>
        <taxon>Bauhinia</taxon>
    </lineage>
</organism>
<keyword evidence="2" id="KW-1185">Reference proteome</keyword>
<evidence type="ECO:0000313" key="2">
    <source>
        <dbReference type="Proteomes" id="UP000828941"/>
    </source>
</evidence>